<comment type="caution">
    <text evidence="1">The sequence shown here is derived from an EMBL/GenBank/DDBJ whole genome shotgun (WGS) entry which is preliminary data.</text>
</comment>
<evidence type="ECO:0000313" key="1">
    <source>
        <dbReference type="EMBL" id="OGE32588.1"/>
    </source>
</evidence>
<organism evidence="1 2">
    <name type="scientific">Candidatus Daviesbacteria bacterium RIFCSPHIGHO2_02_FULL_36_13</name>
    <dbReference type="NCBI Taxonomy" id="1797768"/>
    <lineage>
        <taxon>Bacteria</taxon>
        <taxon>Candidatus Daviesiibacteriota</taxon>
    </lineage>
</organism>
<protein>
    <submittedName>
        <fullName evidence="1">Uncharacterized protein</fullName>
    </submittedName>
</protein>
<accession>A0A1F5JVH3</accession>
<reference evidence="1 2" key="1">
    <citation type="journal article" date="2016" name="Nat. Commun.">
        <title>Thousands of microbial genomes shed light on interconnected biogeochemical processes in an aquifer system.</title>
        <authorList>
            <person name="Anantharaman K."/>
            <person name="Brown C.T."/>
            <person name="Hug L.A."/>
            <person name="Sharon I."/>
            <person name="Castelle C.J."/>
            <person name="Probst A.J."/>
            <person name="Thomas B.C."/>
            <person name="Singh A."/>
            <person name="Wilkins M.J."/>
            <person name="Karaoz U."/>
            <person name="Brodie E.L."/>
            <person name="Williams K.H."/>
            <person name="Hubbard S.S."/>
            <person name="Banfield J.F."/>
        </authorList>
    </citation>
    <scope>NUCLEOTIDE SEQUENCE [LARGE SCALE GENOMIC DNA]</scope>
</reference>
<dbReference type="AlphaFoldDB" id="A0A1F5JVH3"/>
<proteinExistence type="predicted"/>
<gene>
    <name evidence="1" type="ORF">A3C59_02080</name>
</gene>
<dbReference type="EMBL" id="MFCV01000024">
    <property type="protein sequence ID" value="OGE32588.1"/>
    <property type="molecule type" value="Genomic_DNA"/>
</dbReference>
<sequence length="248" mass="28813">MTVETHERRGRPPRGYIETEFLNRINQFQQEHPVGAINFRRFVEPGKGTRQRLEQIYKAHKETDPLPPVAAGQNQILPEDYIERLDRAVESKLASHEAIGEIARSLSVPQSWALESRRRIDSRKVKEEDPLLSLVEANRLKGIGGTALARQLEIPRSKIQWKEKKLIKEGRVDKMRNRRTRSEVAKFDLQVKGLRDEEDLRLEDEEIGWLLFATMGQTQSSIRRLIRKREIKSRGNNHFNPGADQPQK</sequence>
<evidence type="ECO:0000313" key="2">
    <source>
        <dbReference type="Proteomes" id="UP000176902"/>
    </source>
</evidence>
<dbReference type="Proteomes" id="UP000176902">
    <property type="component" value="Unassembled WGS sequence"/>
</dbReference>
<dbReference type="STRING" id="1797768.A3C59_02080"/>
<name>A0A1F5JVH3_9BACT</name>